<dbReference type="Gene3D" id="3.30.450.20">
    <property type="entry name" value="PAS domain"/>
    <property type="match status" value="3"/>
</dbReference>
<dbReference type="PROSITE" id="PS50109">
    <property type="entry name" value="HIS_KIN"/>
    <property type="match status" value="1"/>
</dbReference>
<keyword evidence="4" id="KW-1003">Cell membrane</keyword>
<dbReference type="AlphaFoldDB" id="Q3B4H5"/>
<evidence type="ECO:0000256" key="7">
    <source>
        <dbReference type="ARBA" id="ARBA00022692"/>
    </source>
</evidence>
<dbReference type="Gene3D" id="3.30.565.10">
    <property type="entry name" value="Histidine kinase-like ATPase, C-terminal domain"/>
    <property type="match status" value="1"/>
</dbReference>
<keyword evidence="5" id="KW-0597">Phosphoprotein</keyword>
<evidence type="ECO:0000256" key="10">
    <source>
        <dbReference type="ARBA" id="ARBA00022840"/>
    </source>
</evidence>
<dbReference type="InterPro" id="IPR035965">
    <property type="entry name" value="PAS-like_dom_sf"/>
</dbReference>
<dbReference type="SUPFAM" id="SSF55874">
    <property type="entry name" value="ATPase domain of HSP90 chaperone/DNA topoisomerase II/histidine kinase"/>
    <property type="match status" value="1"/>
</dbReference>
<dbReference type="InterPro" id="IPR048760">
    <property type="entry name" value="VP0354-like_sensor_dom"/>
</dbReference>
<keyword evidence="10" id="KW-0067">ATP-binding</keyword>
<keyword evidence="13" id="KW-0472">Membrane</keyword>
<keyword evidence="12" id="KW-0902">Two-component regulatory system</keyword>
<evidence type="ECO:0000256" key="1">
    <source>
        <dbReference type="ARBA" id="ARBA00000085"/>
    </source>
</evidence>
<evidence type="ECO:0000256" key="8">
    <source>
        <dbReference type="ARBA" id="ARBA00022741"/>
    </source>
</evidence>
<dbReference type="HOGENOM" id="CLU_383469_0_0_10"/>
<dbReference type="SUPFAM" id="SSF55785">
    <property type="entry name" value="PYP-like sensor domain (PAS domain)"/>
    <property type="match status" value="1"/>
</dbReference>
<evidence type="ECO:0000256" key="5">
    <source>
        <dbReference type="ARBA" id="ARBA00022553"/>
    </source>
</evidence>
<dbReference type="GO" id="GO:0005524">
    <property type="term" value="F:ATP binding"/>
    <property type="evidence" value="ECO:0007669"/>
    <property type="project" value="UniProtKB-KW"/>
</dbReference>
<dbReference type="PANTHER" id="PTHR43065">
    <property type="entry name" value="SENSOR HISTIDINE KINASE"/>
    <property type="match status" value="1"/>
</dbReference>
<feature type="domain" description="PAC" evidence="15">
    <location>
        <begin position="434"/>
        <end position="486"/>
    </location>
</feature>
<dbReference type="PROSITE" id="PS50113">
    <property type="entry name" value="PAC"/>
    <property type="match status" value="1"/>
</dbReference>
<evidence type="ECO:0000256" key="9">
    <source>
        <dbReference type="ARBA" id="ARBA00022777"/>
    </source>
</evidence>
<dbReference type="STRING" id="319225.Plut_0892"/>
<dbReference type="InterPro" id="IPR036890">
    <property type="entry name" value="HATPase_C_sf"/>
</dbReference>
<dbReference type="RefSeq" id="WP_011357630.1">
    <property type="nucleotide sequence ID" value="NC_007512.1"/>
</dbReference>
<dbReference type="InterPro" id="IPR029151">
    <property type="entry name" value="Sensor-like_sf"/>
</dbReference>
<dbReference type="GO" id="GO:0000155">
    <property type="term" value="F:phosphorelay sensor kinase activity"/>
    <property type="evidence" value="ECO:0007669"/>
    <property type="project" value="InterPro"/>
</dbReference>
<dbReference type="InterPro" id="IPR005467">
    <property type="entry name" value="His_kinase_dom"/>
</dbReference>
<dbReference type="SUPFAM" id="SSF103190">
    <property type="entry name" value="Sensory domain-like"/>
    <property type="match status" value="2"/>
</dbReference>
<evidence type="ECO:0000259" key="14">
    <source>
        <dbReference type="PROSITE" id="PS50109"/>
    </source>
</evidence>
<dbReference type="Gene3D" id="1.10.287.130">
    <property type="match status" value="1"/>
</dbReference>
<dbReference type="SUPFAM" id="SSF47384">
    <property type="entry name" value="Homodimeric domain of signal transducing histidine kinase"/>
    <property type="match status" value="1"/>
</dbReference>
<organism evidence="16 17">
    <name type="scientific">Chlorobium luteolum (strain DSM 273 / BCRC 81028 / 2530)</name>
    <name type="common">Pelodictyon luteolum</name>
    <dbReference type="NCBI Taxonomy" id="319225"/>
    <lineage>
        <taxon>Bacteria</taxon>
        <taxon>Pseudomonadati</taxon>
        <taxon>Chlorobiota</taxon>
        <taxon>Chlorobiia</taxon>
        <taxon>Chlorobiales</taxon>
        <taxon>Chlorobiaceae</taxon>
        <taxon>Chlorobium/Pelodictyon group</taxon>
        <taxon>Pelodictyon</taxon>
    </lineage>
</organism>
<dbReference type="KEGG" id="plt:Plut_0892"/>
<keyword evidence="7 13" id="KW-0812">Transmembrane</keyword>
<keyword evidence="9 16" id="KW-0418">Kinase</keyword>
<dbReference type="EC" id="2.7.13.3" evidence="3"/>
<evidence type="ECO:0000256" key="3">
    <source>
        <dbReference type="ARBA" id="ARBA00012438"/>
    </source>
</evidence>
<comment type="subcellular location">
    <subcellularLocation>
        <location evidence="2">Cell membrane</location>
        <topology evidence="2">Multi-pass membrane protein</topology>
    </subcellularLocation>
</comment>
<dbReference type="OrthoDB" id="9804645at2"/>
<dbReference type="InterPro" id="IPR036097">
    <property type="entry name" value="HisK_dim/P_sf"/>
</dbReference>
<reference evidence="17" key="1">
    <citation type="submission" date="2005-08" db="EMBL/GenBank/DDBJ databases">
        <title>Complete sequence of Pelodictyon luteolum DSM 273.</title>
        <authorList>
            <consortium name="US DOE Joint Genome Institute"/>
            <person name="Copeland A."/>
            <person name="Lucas S."/>
            <person name="Lapidus A."/>
            <person name="Barry K."/>
            <person name="Detter J.C."/>
            <person name="Glavina T."/>
            <person name="Hammon N."/>
            <person name="Israni S."/>
            <person name="Pitluck S."/>
            <person name="Bryant D."/>
            <person name="Schmutz J."/>
            <person name="Larimer F."/>
            <person name="Land M."/>
            <person name="Kyrpides N."/>
            <person name="Ivanova N."/>
            <person name="Richardson P."/>
        </authorList>
    </citation>
    <scope>NUCLEOTIDE SEQUENCE [LARGE SCALE GENOMIC DNA]</scope>
    <source>
        <strain evidence="17">DSM 273 / BCRC 81028 / 2530</strain>
    </source>
</reference>
<accession>Q3B4H5</accession>
<dbReference type="eggNOG" id="COG4191">
    <property type="taxonomic scope" value="Bacteria"/>
</dbReference>
<keyword evidence="11 13" id="KW-1133">Transmembrane helix</keyword>
<dbReference type="InterPro" id="IPR004358">
    <property type="entry name" value="Sig_transdc_His_kin-like_C"/>
</dbReference>
<evidence type="ECO:0000256" key="4">
    <source>
        <dbReference type="ARBA" id="ARBA00022475"/>
    </source>
</evidence>
<evidence type="ECO:0000256" key="2">
    <source>
        <dbReference type="ARBA" id="ARBA00004651"/>
    </source>
</evidence>
<dbReference type="InterPro" id="IPR000700">
    <property type="entry name" value="PAS-assoc_C"/>
</dbReference>
<evidence type="ECO:0000313" key="17">
    <source>
        <dbReference type="Proteomes" id="UP000002709"/>
    </source>
</evidence>
<dbReference type="SMART" id="SM00387">
    <property type="entry name" value="HATPase_c"/>
    <property type="match status" value="1"/>
</dbReference>
<dbReference type="InterPro" id="IPR000014">
    <property type="entry name" value="PAS"/>
</dbReference>
<evidence type="ECO:0000256" key="12">
    <source>
        <dbReference type="ARBA" id="ARBA00023012"/>
    </source>
</evidence>
<evidence type="ECO:0000256" key="13">
    <source>
        <dbReference type="SAM" id="Phobius"/>
    </source>
</evidence>
<evidence type="ECO:0000256" key="6">
    <source>
        <dbReference type="ARBA" id="ARBA00022679"/>
    </source>
</evidence>
<dbReference type="InterPro" id="IPR003661">
    <property type="entry name" value="HisK_dim/P_dom"/>
</dbReference>
<feature type="transmembrane region" description="Helical" evidence="13">
    <location>
        <begin position="332"/>
        <end position="352"/>
    </location>
</feature>
<feature type="domain" description="Histidine kinase" evidence="14">
    <location>
        <begin position="506"/>
        <end position="731"/>
    </location>
</feature>
<evidence type="ECO:0000313" key="16">
    <source>
        <dbReference type="EMBL" id="ABB23756.1"/>
    </source>
</evidence>
<dbReference type="EMBL" id="CP000096">
    <property type="protein sequence ID" value="ABB23756.1"/>
    <property type="molecule type" value="Genomic_DNA"/>
</dbReference>
<sequence>MSTAPIVTLIGKLKRSRVMQLTLAFFLPAMTLIVLLSIYFSSREYDFHSIKIKSALEQLLANSQLSLLSQNEFIVSDLDFITTLPDLTAVLLNQSSPSQRQSITSTLSTLSEARPGYTKIRIIDVNGHEQISILHPLRSKASAQPDSMLQDLHLRTFFTQSIKLPRQDIYIASSGPAGQDSLSTAPFIRIAKPIRDASGRIIGVAVINSNGVQQAEALMKHESIAGCNAMLVTHDGNYLGLPRYDDGSRKLLQDADPSITATFPEEWSYIKTRTEGQLLSRKGLFIFRRLYLIPYHSPLRRDTISSEGDYWVMIQHVPPSVIKAMQSATLDYMLMAGAAGIIMFIGALFLAIRIDDSRRKRQELETVTGTIPAFIFMKDPQLRYSFANQYALNQLQCKKETIINKRSGDIFPADTAALFEKEDLEILQTGKSIINQNGEILLADGTTIAVLTNKVPLTNYNNEIEGIISVSMDWSMQKESEEKNRMLENKLRDRQKIEMLGTLAGGIAHDFNNLLTPIIGYSELVLESLPEKSELGESLNTVIKAAMRGKKLIRQMLMFGRNDTPSLRPCQLKPILDEAMDFLRPSIPSTVRMEILIADFSDAVMCDPMQIQQIILNLCTNAWQAMVNETGTVSVELSKTTAENAMAAINKPLLRDQVYARITVRDDGTGMSKTVSDCMFDPFYTTKEVGKGTGLGLSVVYGIVKAHKGEISVESTEGSGTAVTVFLPVAVNQTADEG</sequence>
<keyword evidence="8" id="KW-0547">Nucleotide-binding</keyword>
<comment type="catalytic activity">
    <reaction evidence="1">
        <text>ATP + protein L-histidine = ADP + protein N-phospho-L-histidine.</text>
        <dbReference type="EC" id="2.7.13.3"/>
    </reaction>
</comment>
<dbReference type="InterPro" id="IPR003594">
    <property type="entry name" value="HATPase_dom"/>
</dbReference>
<evidence type="ECO:0000256" key="11">
    <source>
        <dbReference type="ARBA" id="ARBA00022989"/>
    </source>
</evidence>
<name>Q3B4H5_CHLL3</name>
<protein>
    <recommendedName>
        <fullName evidence="3">histidine kinase</fullName>
        <ecNumber evidence="3">2.7.13.3</ecNumber>
    </recommendedName>
</protein>
<dbReference type="CDD" id="cd00082">
    <property type="entry name" value="HisKA"/>
    <property type="match status" value="1"/>
</dbReference>
<evidence type="ECO:0000259" key="15">
    <source>
        <dbReference type="PROSITE" id="PS50113"/>
    </source>
</evidence>
<dbReference type="Proteomes" id="UP000002709">
    <property type="component" value="Chromosome"/>
</dbReference>
<dbReference type="Pfam" id="PF00512">
    <property type="entry name" value="HisKA"/>
    <property type="match status" value="1"/>
</dbReference>
<dbReference type="PANTHER" id="PTHR43065:SF42">
    <property type="entry name" value="TWO-COMPONENT SENSOR PPRA"/>
    <property type="match status" value="1"/>
</dbReference>
<keyword evidence="17" id="KW-1185">Reference proteome</keyword>
<dbReference type="PRINTS" id="PR00344">
    <property type="entry name" value="BCTRLSENSOR"/>
</dbReference>
<proteinExistence type="predicted"/>
<dbReference type="Pfam" id="PF21623">
    <property type="entry name" value="HK_sensor_dom_bact"/>
    <property type="match status" value="1"/>
</dbReference>
<feature type="transmembrane region" description="Helical" evidence="13">
    <location>
        <begin position="21"/>
        <end position="40"/>
    </location>
</feature>
<dbReference type="Pfam" id="PF08448">
    <property type="entry name" value="PAS_4"/>
    <property type="match status" value="1"/>
</dbReference>
<dbReference type="GO" id="GO:0005886">
    <property type="term" value="C:plasma membrane"/>
    <property type="evidence" value="ECO:0007669"/>
    <property type="project" value="UniProtKB-SubCell"/>
</dbReference>
<dbReference type="SMART" id="SM00388">
    <property type="entry name" value="HisKA"/>
    <property type="match status" value="1"/>
</dbReference>
<gene>
    <name evidence="16" type="ordered locus">Plut_0892</name>
</gene>
<dbReference type="CDD" id="cd00130">
    <property type="entry name" value="PAS"/>
    <property type="match status" value="1"/>
</dbReference>
<keyword evidence="6 16" id="KW-0808">Transferase</keyword>
<dbReference type="Pfam" id="PF02518">
    <property type="entry name" value="HATPase_c"/>
    <property type="match status" value="1"/>
</dbReference>
<dbReference type="InterPro" id="IPR013656">
    <property type="entry name" value="PAS_4"/>
</dbReference>